<organism evidence="2 3">
    <name type="scientific">Chloropicon roscoffensis</name>
    <dbReference type="NCBI Taxonomy" id="1461544"/>
    <lineage>
        <taxon>Eukaryota</taxon>
        <taxon>Viridiplantae</taxon>
        <taxon>Chlorophyta</taxon>
        <taxon>Chloropicophyceae</taxon>
        <taxon>Chloropicales</taxon>
        <taxon>Chloropicaceae</taxon>
        <taxon>Chloropicon</taxon>
    </lineage>
</organism>
<accession>A0AAX4NXP6</accession>
<keyword evidence="1" id="KW-0732">Signal</keyword>
<feature type="signal peptide" evidence="1">
    <location>
        <begin position="1"/>
        <end position="21"/>
    </location>
</feature>
<keyword evidence="3" id="KW-1185">Reference proteome</keyword>
<gene>
    <name evidence="2" type="ORF">HKI87_01g02040</name>
</gene>
<dbReference type="SUPFAM" id="SSF53335">
    <property type="entry name" value="S-adenosyl-L-methionine-dependent methyltransferases"/>
    <property type="match status" value="1"/>
</dbReference>
<feature type="chain" id="PRO_5043533858" evidence="1">
    <location>
        <begin position="22"/>
        <end position="286"/>
    </location>
</feature>
<dbReference type="EMBL" id="CP151501">
    <property type="protein sequence ID" value="WZN58680.1"/>
    <property type="molecule type" value="Genomic_DNA"/>
</dbReference>
<name>A0AAX4NXP6_9CHLO</name>
<dbReference type="PANTHER" id="PTHR39290:SF6">
    <property type="entry name" value="S-ADENOSYL-L-METHIONINE-DEPENDENT METHYLTRANSFERASES SUPERFAMILY PROTEIN"/>
    <property type="match status" value="1"/>
</dbReference>
<protein>
    <submittedName>
        <fullName evidence="2">Uncharacterized protein</fullName>
    </submittedName>
</protein>
<evidence type="ECO:0000313" key="3">
    <source>
        <dbReference type="Proteomes" id="UP001472866"/>
    </source>
</evidence>
<reference evidence="2 3" key="1">
    <citation type="submission" date="2024-03" db="EMBL/GenBank/DDBJ databases">
        <title>Complete genome sequence of the green alga Chloropicon roscoffensis RCC1871.</title>
        <authorList>
            <person name="Lemieux C."/>
            <person name="Pombert J.-F."/>
            <person name="Otis C."/>
            <person name="Turmel M."/>
        </authorList>
    </citation>
    <scope>NUCLEOTIDE SEQUENCE [LARGE SCALE GENOMIC DNA]</scope>
    <source>
        <strain evidence="2 3">RCC1871</strain>
    </source>
</reference>
<sequence>MVRRPALGAAVAAALGAIATAGTSSSVLNDYTGAAPDPPKSSWVYPELLEGIALRRKKERELREYVAREGPALAALNADRVKRCRAASSSSGCEAAQRKYTDLVRRLERETAELTWGSVEAQARRSRFTRDYGCTAWTDEAIAELKGHAPLVEVGAGNGQWAAALRRAGASIVAYDDFSALPLPRKPAENQGVLQGNESVLSGWRLHLRPRTLLVVYPEGDLLLRCLSRYRGEVLLFVGEGRGGVNTTEETFDLLERDWVVERTVQVRPFDGGYEKLWVCRRRRPS</sequence>
<evidence type="ECO:0000313" key="2">
    <source>
        <dbReference type="EMBL" id="WZN58680.1"/>
    </source>
</evidence>
<dbReference type="AlphaFoldDB" id="A0AAX4NXP6"/>
<proteinExistence type="predicted"/>
<dbReference type="PANTHER" id="PTHR39290">
    <property type="entry name" value="C3H1-TYPE DOMAIN-CONTAINING PROTEIN-RELATED"/>
    <property type="match status" value="1"/>
</dbReference>
<dbReference type="Proteomes" id="UP001472866">
    <property type="component" value="Chromosome 01"/>
</dbReference>
<evidence type="ECO:0000256" key="1">
    <source>
        <dbReference type="SAM" id="SignalP"/>
    </source>
</evidence>
<dbReference type="InterPro" id="IPR029063">
    <property type="entry name" value="SAM-dependent_MTases_sf"/>
</dbReference>